<feature type="compositionally biased region" description="Polar residues" evidence="1">
    <location>
        <begin position="311"/>
        <end position="327"/>
    </location>
</feature>
<organism evidence="3 4">
    <name type="scientific">Actinacidiphila bryophytorum</name>
    <dbReference type="NCBI Taxonomy" id="1436133"/>
    <lineage>
        <taxon>Bacteria</taxon>
        <taxon>Bacillati</taxon>
        <taxon>Actinomycetota</taxon>
        <taxon>Actinomycetes</taxon>
        <taxon>Kitasatosporales</taxon>
        <taxon>Streptomycetaceae</taxon>
        <taxon>Actinacidiphila</taxon>
    </lineage>
</organism>
<evidence type="ECO:0000256" key="2">
    <source>
        <dbReference type="SAM" id="Phobius"/>
    </source>
</evidence>
<feature type="region of interest" description="Disordered" evidence="1">
    <location>
        <begin position="274"/>
        <end position="344"/>
    </location>
</feature>
<sequence>MTTPDAPDNTPGMDPHNSPGHAPGDPTDLTGGPVDESPEEAALRDLLRDAVRDLKPAPDALDHLRRAVPARRQHRRQALAGTAAAVLLVGTAVPALIHAADTSGRTSAAPATVASTHAAEPGEDGRTDIWGTTGEAGRSDHPQDTTGPDSSPPAAGSDGPSSLATSPGRTAPPDTPECSSGQLGQGSSNAGSLDAGERAYGWFRVANVSGSACTVPTGPAKVQLYPVGHADLSQITVVNHTADDPAGELPADPAGASLVLAPGEHYEVDFVWVPADTGPGGCPQPSSPPDSPTPSDTPTNTAAPDAGGTSAGNPMASNDVPSGTPTGQPGDLSLRHTPAAGAPVVFGPTLQGACAGTIYTTTPLPDAVPETPAP</sequence>
<evidence type="ECO:0000313" key="4">
    <source>
        <dbReference type="Proteomes" id="UP001153328"/>
    </source>
</evidence>
<keyword evidence="2" id="KW-0812">Transmembrane</keyword>
<feature type="compositionally biased region" description="Low complexity" evidence="1">
    <location>
        <begin position="293"/>
        <end position="308"/>
    </location>
</feature>
<protein>
    <recommendedName>
        <fullName evidence="5">DUF4232 domain-containing protein</fullName>
    </recommendedName>
</protein>
<feature type="compositionally biased region" description="Low complexity" evidence="1">
    <location>
        <begin position="147"/>
        <end position="162"/>
    </location>
</feature>
<reference evidence="3" key="1">
    <citation type="submission" date="2021-06" db="EMBL/GenBank/DDBJ databases">
        <authorList>
            <person name="Arsene-Ploetze F."/>
        </authorList>
    </citation>
    <scope>NUCLEOTIDE SEQUENCE</scope>
    <source>
        <strain evidence="3">SBRY1</strain>
    </source>
</reference>
<feature type="compositionally biased region" description="Low complexity" evidence="1">
    <location>
        <begin position="106"/>
        <end position="119"/>
    </location>
</feature>
<dbReference type="AlphaFoldDB" id="A0A9W4MJ94"/>
<evidence type="ECO:0000313" key="3">
    <source>
        <dbReference type="EMBL" id="CAG7650462.1"/>
    </source>
</evidence>
<feature type="region of interest" description="Disordered" evidence="1">
    <location>
        <begin position="103"/>
        <end position="192"/>
    </location>
</feature>
<feature type="region of interest" description="Disordered" evidence="1">
    <location>
        <begin position="1"/>
        <end position="37"/>
    </location>
</feature>
<dbReference type="Proteomes" id="UP001153328">
    <property type="component" value="Unassembled WGS sequence"/>
</dbReference>
<name>A0A9W4MJ94_9ACTN</name>
<keyword evidence="2" id="KW-1133">Transmembrane helix</keyword>
<keyword evidence="2" id="KW-0472">Membrane</keyword>
<proteinExistence type="predicted"/>
<accession>A0A9W4MJ94</accession>
<evidence type="ECO:0008006" key="5">
    <source>
        <dbReference type="Google" id="ProtNLM"/>
    </source>
</evidence>
<evidence type="ECO:0000256" key="1">
    <source>
        <dbReference type="SAM" id="MobiDB-lite"/>
    </source>
</evidence>
<feature type="transmembrane region" description="Helical" evidence="2">
    <location>
        <begin position="78"/>
        <end position="97"/>
    </location>
</feature>
<dbReference type="RefSeq" id="WP_205043741.1">
    <property type="nucleotide sequence ID" value="NZ_CAJVAX010000019.1"/>
</dbReference>
<comment type="caution">
    <text evidence="3">The sequence shown here is derived from an EMBL/GenBank/DDBJ whole genome shotgun (WGS) entry which is preliminary data.</text>
</comment>
<gene>
    <name evidence="3" type="ORF">SBRY_50367</name>
</gene>
<dbReference type="EMBL" id="CAJVAX010000019">
    <property type="protein sequence ID" value="CAG7650462.1"/>
    <property type="molecule type" value="Genomic_DNA"/>
</dbReference>
<keyword evidence="4" id="KW-1185">Reference proteome</keyword>
<feature type="compositionally biased region" description="Polar residues" evidence="1">
    <location>
        <begin position="177"/>
        <end position="191"/>
    </location>
</feature>